<keyword evidence="2" id="KW-1185">Reference proteome</keyword>
<protein>
    <submittedName>
        <fullName evidence="1">Uncharacterized protein</fullName>
    </submittedName>
</protein>
<evidence type="ECO:0000313" key="2">
    <source>
        <dbReference type="Proteomes" id="UP001054837"/>
    </source>
</evidence>
<name>A0AAV4QRN1_9ARAC</name>
<proteinExistence type="predicted"/>
<comment type="caution">
    <text evidence="1">The sequence shown here is derived from an EMBL/GenBank/DDBJ whole genome shotgun (WGS) entry which is preliminary data.</text>
</comment>
<gene>
    <name evidence="1" type="ORF">CDAR_236721</name>
</gene>
<accession>A0AAV4QRN1</accession>
<dbReference type="EMBL" id="BPLQ01004989">
    <property type="protein sequence ID" value="GIY12135.1"/>
    <property type="molecule type" value="Genomic_DNA"/>
</dbReference>
<sequence>MFNCNLCILQRLYFEYEVKKLSDNTKMPNPVLSSCGSKNQISHDIHFHQLRDYLPRWTPISINSSQCTSRPTTFNYSPANMRASFPPEVNCVPERERQSSNLNHCPSSSNILNLSF</sequence>
<dbReference type="Proteomes" id="UP001054837">
    <property type="component" value="Unassembled WGS sequence"/>
</dbReference>
<evidence type="ECO:0000313" key="1">
    <source>
        <dbReference type="EMBL" id="GIY12135.1"/>
    </source>
</evidence>
<reference evidence="1 2" key="1">
    <citation type="submission" date="2021-06" db="EMBL/GenBank/DDBJ databases">
        <title>Caerostris darwini draft genome.</title>
        <authorList>
            <person name="Kono N."/>
            <person name="Arakawa K."/>
        </authorList>
    </citation>
    <scope>NUCLEOTIDE SEQUENCE [LARGE SCALE GENOMIC DNA]</scope>
</reference>
<organism evidence="1 2">
    <name type="scientific">Caerostris darwini</name>
    <dbReference type="NCBI Taxonomy" id="1538125"/>
    <lineage>
        <taxon>Eukaryota</taxon>
        <taxon>Metazoa</taxon>
        <taxon>Ecdysozoa</taxon>
        <taxon>Arthropoda</taxon>
        <taxon>Chelicerata</taxon>
        <taxon>Arachnida</taxon>
        <taxon>Araneae</taxon>
        <taxon>Araneomorphae</taxon>
        <taxon>Entelegynae</taxon>
        <taxon>Araneoidea</taxon>
        <taxon>Araneidae</taxon>
        <taxon>Caerostris</taxon>
    </lineage>
</organism>
<dbReference type="AlphaFoldDB" id="A0AAV4QRN1"/>